<dbReference type="AlphaFoldDB" id="A0A378XW59"/>
<protein>
    <submittedName>
        <fullName evidence="2">Coiled-coil domain-containing protein 90A</fullName>
    </submittedName>
</protein>
<proteinExistence type="predicted"/>
<dbReference type="EMBL" id="UGSC01000001">
    <property type="protein sequence ID" value="SUA67609.1"/>
    <property type="molecule type" value="Genomic_DNA"/>
</dbReference>
<dbReference type="Proteomes" id="UP000254400">
    <property type="component" value="Unassembled WGS sequence"/>
</dbReference>
<accession>A0A378XW59</accession>
<evidence type="ECO:0000313" key="3">
    <source>
        <dbReference type="Proteomes" id="UP000254400"/>
    </source>
</evidence>
<sequence>MPRERIPERDKARQMWLESSGAMRLKDIAAALSVPEKSGSQREVYEPLVGDFDYFLLSKKHYLQKNLIFRRFLKSYEWRISFKRMNVRY</sequence>
<evidence type="ECO:0000259" key="1">
    <source>
        <dbReference type="Pfam" id="PF10668"/>
    </source>
</evidence>
<dbReference type="InterPro" id="IPR018925">
    <property type="entry name" value="XtmA-like_N"/>
</dbReference>
<name>A0A378XW59_PAEPO</name>
<gene>
    <name evidence="2" type="primary">M1_2973_4</name>
    <name evidence="2" type="ORF">NCTC10343_01344</name>
</gene>
<reference evidence="2 3" key="1">
    <citation type="submission" date="2018-06" db="EMBL/GenBank/DDBJ databases">
        <authorList>
            <consortium name="Pathogen Informatics"/>
            <person name="Doyle S."/>
        </authorList>
    </citation>
    <scope>NUCLEOTIDE SEQUENCE [LARGE SCALE GENOMIC DNA]</scope>
    <source>
        <strain evidence="2 3">NCTC10343</strain>
    </source>
</reference>
<evidence type="ECO:0000313" key="2">
    <source>
        <dbReference type="EMBL" id="SUA67609.1"/>
    </source>
</evidence>
<dbReference type="Pfam" id="PF10668">
    <property type="entry name" value="Phage_terminase"/>
    <property type="match status" value="1"/>
</dbReference>
<feature type="domain" description="PBSX phage terminase small subunit-like N-terminal" evidence="1">
    <location>
        <begin position="1"/>
        <end position="36"/>
    </location>
</feature>
<organism evidence="2 3">
    <name type="scientific">Paenibacillus polymyxa</name>
    <name type="common">Bacillus polymyxa</name>
    <dbReference type="NCBI Taxonomy" id="1406"/>
    <lineage>
        <taxon>Bacteria</taxon>
        <taxon>Bacillati</taxon>
        <taxon>Bacillota</taxon>
        <taxon>Bacilli</taxon>
        <taxon>Bacillales</taxon>
        <taxon>Paenibacillaceae</taxon>
        <taxon>Paenibacillus</taxon>
    </lineage>
</organism>